<evidence type="ECO:0000313" key="3">
    <source>
        <dbReference type="Proteomes" id="UP001596002"/>
    </source>
</evidence>
<protein>
    <submittedName>
        <fullName evidence="2">Alpha/beta hydrolase</fullName>
    </submittedName>
</protein>
<comment type="caution">
    <text evidence="2">The sequence shown here is derived from an EMBL/GenBank/DDBJ whole genome shotgun (WGS) entry which is preliminary data.</text>
</comment>
<accession>A0ABV9Q6X0</accession>
<feature type="domain" description="Serine aminopeptidase S33" evidence="1">
    <location>
        <begin position="18"/>
        <end position="227"/>
    </location>
</feature>
<dbReference type="Proteomes" id="UP001596002">
    <property type="component" value="Unassembled WGS sequence"/>
</dbReference>
<organism evidence="2 3">
    <name type="scientific">Effusibacillus consociatus</name>
    <dbReference type="NCBI Taxonomy" id="1117041"/>
    <lineage>
        <taxon>Bacteria</taxon>
        <taxon>Bacillati</taxon>
        <taxon>Bacillota</taxon>
        <taxon>Bacilli</taxon>
        <taxon>Bacillales</taxon>
        <taxon>Alicyclobacillaceae</taxon>
        <taxon>Effusibacillus</taxon>
    </lineage>
</organism>
<dbReference type="SUPFAM" id="SSF53474">
    <property type="entry name" value="alpha/beta-Hydrolases"/>
    <property type="match status" value="1"/>
</dbReference>
<evidence type="ECO:0000313" key="2">
    <source>
        <dbReference type="EMBL" id="MFC4768380.1"/>
    </source>
</evidence>
<name>A0ABV9Q6X0_9BACL</name>
<dbReference type="InterPro" id="IPR051044">
    <property type="entry name" value="MAG_DAG_Lipase"/>
</dbReference>
<dbReference type="InterPro" id="IPR029058">
    <property type="entry name" value="AB_hydrolase_fold"/>
</dbReference>
<keyword evidence="3" id="KW-1185">Reference proteome</keyword>
<dbReference type="RefSeq" id="WP_380026331.1">
    <property type="nucleotide sequence ID" value="NZ_JBHSHC010000099.1"/>
</dbReference>
<dbReference type="InterPro" id="IPR022742">
    <property type="entry name" value="Hydrolase_4"/>
</dbReference>
<evidence type="ECO:0000259" key="1">
    <source>
        <dbReference type="Pfam" id="PF12146"/>
    </source>
</evidence>
<dbReference type="EMBL" id="JBHSHC010000099">
    <property type="protein sequence ID" value="MFC4768380.1"/>
    <property type="molecule type" value="Genomic_DNA"/>
</dbReference>
<keyword evidence="2" id="KW-0378">Hydrolase</keyword>
<dbReference type="PANTHER" id="PTHR11614">
    <property type="entry name" value="PHOSPHOLIPASE-RELATED"/>
    <property type="match status" value="1"/>
</dbReference>
<dbReference type="PIRSF" id="PIRSF017388">
    <property type="entry name" value="Esterase_lipase"/>
    <property type="match status" value="1"/>
</dbReference>
<proteinExistence type="predicted"/>
<dbReference type="Pfam" id="PF12146">
    <property type="entry name" value="Hydrolase_4"/>
    <property type="match status" value="1"/>
</dbReference>
<dbReference type="InterPro" id="IPR012354">
    <property type="entry name" value="Esterase_lipase"/>
</dbReference>
<dbReference type="Gene3D" id="3.40.50.1820">
    <property type="entry name" value="alpha/beta hydrolase"/>
    <property type="match status" value="1"/>
</dbReference>
<dbReference type="GO" id="GO:0016787">
    <property type="term" value="F:hydrolase activity"/>
    <property type="evidence" value="ECO:0007669"/>
    <property type="project" value="UniProtKB-KW"/>
</dbReference>
<sequence>MTLKRPEAFEFPGGKTGVLLIHGFTGTPSELRPMGEYLASKGVTVKAPLLAGHGTTPEQMMKTGMKDWIKSAGDAFFELQRKCDQVYVAGLSMGGALALHIAARLPVAGVIPMCAPVFLTDRRAKFSRFVVPFKKFHVHRGAHPEHIDMYLAGYKKTPIRCVTELLKLIRTVRNELREIKAPAFILQAEQDTTVRPESAEYIYKHIGSRQKQIKWYPNSGHILTVDHDREQVFEDVAAFLSSKELIRL</sequence>
<gene>
    <name evidence="2" type="ORF">ACFO8Q_13590</name>
</gene>
<reference evidence="3" key="1">
    <citation type="journal article" date="2019" name="Int. J. Syst. Evol. Microbiol.">
        <title>The Global Catalogue of Microorganisms (GCM) 10K type strain sequencing project: providing services to taxonomists for standard genome sequencing and annotation.</title>
        <authorList>
            <consortium name="The Broad Institute Genomics Platform"/>
            <consortium name="The Broad Institute Genome Sequencing Center for Infectious Disease"/>
            <person name="Wu L."/>
            <person name="Ma J."/>
        </authorList>
    </citation>
    <scope>NUCLEOTIDE SEQUENCE [LARGE SCALE GENOMIC DNA]</scope>
    <source>
        <strain evidence="3">WYCCWR 12678</strain>
    </source>
</reference>